<name>A0AAV4PGQ2_CAEEX</name>
<sequence length="91" mass="10171">MALGRDIAVFTRFYIFSLRVRNAQNFKPTNHTVAPFLACLKPSTGFGKTNSFANYTAIFILNKESCCGLLTFKGPDILERNLEAAFLEDSD</sequence>
<comment type="caution">
    <text evidence="1">The sequence shown here is derived from an EMBL/GenBank/DDBJ whole genome shotgun (WGS) entry which is preliminary data.</text>
</comment>
<gene>
    <name evidence="1" type="ORF">CEXT_689041</name>
</gene>
<dbReference type="EMBL" id="BPLR01004633">
    <property type="protein sequence ID" value="GIX96340.1"/>
    <property type="molecule type" value="Genomic_DNA"/>
</dbReference>
<proteinExistence type="predicted"/>
<evidence type="ECO:0000313" key="1">
    <source>
        <dbReference type="EMBL" id="GIX96340.1"/>
    </source>
</evidence>
<accession>A0AAV4PGQ2</accession>
<protein>
    <submittedName>
        <fullName evidence="1">Uncharacterized protein</fullName>
    </submittedName>
</protein>
<dbReference type="Proteomes" id="UP001054945">
    <property type="component" value="Unassembled WGS sequence"/>
</dbReference>
<keyword evidence="2" id="KW-1185">Reference proteome</keyword>
<organism evidence="1 2">
    <name type="scientific">Caerostris extrusa</name>
    <name type="common">Bark spider</name>
    <name type="synonym">Caerostris bankana</name>
    <dbReference type="NCBI Taxonomy" id="172846"/>
    <lineage>
        <taxon>Eukaryota</taxon>
        <taxon>Metazoa</taxon>
        <taxon>Ecdysozoa</taxon>
        <taxon>Arthropoda</taxon>
        <taxon>Chelicerata</taxon>
        <taxon>Arachnida</taxon>
        <taxon>Araneae</taxon>
        <taxon>Araneomorphae</taxon>
        <taxon>Entelegynae</taxon>
        <taxon>Araneoidea</taxon>
        <taxon>Araneidae</taxon>
        <taxon>Caerostris</taxon>
    </lineage>
</organism>
<evidence type="ECO:0000313" key="2">
    <source>
        <dbReference type="Proteomes" id="UP001054945"/>
    </source>
</evidence>
<dbReference type="AlphaFoldDB" id="A0AAV4PGQ2"/>
<reference evidence="1 2" key="1">
    <citation type="submission" date="2021-06" db="EMBL/GenBank/DDBJ databases">
        <title>Caerostris extrusa draft genome.</title>
        <authorList>
            <person name="Kono N."/>
            <person name="Arakawa K."/>
        </authorList>
    </citation>
    <scope>NUCLEOTIDE SEQUENCE [LARGE SCALE GENOMIC DNA]</scope>
</reference>